<dbReference type="SUPFAM" id="SSF55920">
    <property type="entry name" value="Creatinase/aminopeptidase"/>
    <property type="match status" value="1"/>
</dbReference>
<dbReference type="InterPro" id="IPR029149">
    <property type="entry name" value="Creatin/AminoP/Spt16_N"/>
</dbReference>
<evidence type="ECO:0000256" key="2">
    <source>
        <dbReference type="ARBA" id="ARBA00022723"/>
    </source>
</evidence>
<dbReference type="Gene3D" id="3.40.350.10">
    <property type="entry name" value="Creatinase/prolidase N-terminal domain"/>
    <property type="match status" value="1"/>
</dbReference>
<dbReference type="GO" id="GO:0008235">
    <property type="term" value="F:metalloexopeptidase activity"/>
    <property type="evidence" value="ECO:0007669"/>
    <property type="project" value="UniProtKB-ARBA"/>
</dbReference>
<reference evidence="6 7" key="1">
    <citation type="submission" date="2017-03" db="EMBL/GenBank/DDBJ databases">
        <title>Genomic and clinical evidence uncovers the enterohepatic species Helicobacter valdiviensis as a potential human intestinal pathogen.</title>
        <authorList>
            <person name="Fresia P."/>
            <person name="Jara R."/>
            <person name="Sierra R."/>
            <person name="Ferres I."/>
            <person name="Greif G."/>
            <person name="Iraola G."/>
            <person name="Collado L."/>
        </authorList>
    </citation>
    <scope>NUCLEOTIDE SEQUENCE [LARGE SCALE GENOMIC DNA]</scope>
    <source>
        <strain evidence="6 7">WBE14</strain>
    </source>
</reference>
<keyword evidence="4" id="KW-0482">Metalloprotease</keyword>
<name>A0A2W6MX78_9HELI</name>
<dbReference type="GO" id="GO:0046872">
    <property type="term" value="F:metal ion binding"/>
    <property type="evidence" value="ECO:0007669"/>
    <property type="project" value="UniProtKB-KW"/>
</dbReference>
<proteinExistence type="predicted"/>
<dbReference type="Gene3D" id="3.90.230.10">
    <property type="entry name" value="Creatinase/methionine aminopeptidase superfamily"/>
    <property type="match status" value="1"/>
</dbReference>
<dbReference type="PROSITE" id="PS00491">
    <property type="entry name" value="PROLINE_PEPTIDASE"/>
    <property type="match status" value="1"/>
</dbReference>
<evidence type="ECO:0000313" key="6">
    <source>
        <dbReference type="EMBL" id="PZT48569.1"/>
    </source>
</evidence>
<dbReference type="OrthoDB" id="9806388at2"/>
<protein>
    <submittedName>
        <fullName evidence="6">X-Pro aminopeptidase</fullName>
    </submittedName>
</protein>
<gene>
    <name evidence="6" type="ORF">B6S12_02700</name>
</gene>
<comment type="caution">
    <text evidence="6">The sequence shown here is derived from an EMBL/GenBank/DDBJ whole genome shotgun (WGS) entry which is preliminary data.</text>
</comment>
<dbReference type="PANTHER" id="PTHR46112">
    <property type="entry name" value="AMINOPEPTIDASE"/>
    <property type="match status" value="1"/>
</dbReference>
<sequence length="347" mass="39796">MENFIIQNENALYYEINYSCDHGLFLALGDKGYFFTDGRYEVEAKENIKSNKYDIEVQITKDLIRSARNILKKYHKLSVIYNPQDFSVYDFEKLKADLKINFLAKPNFHQEKRMIKTKDEIELLHKSQTLNNEAFKKFAKYISKKGENALEFFLHFKSQSFLTHKGKYDLSFNPIVGINANAAKPHALPSNDKLKKGDLLLFDAGMKYQRYCSDKTRTGYFSKNGLSFKKEQKFKDAKMQQIYDTVLKAQETAIQGIKVGMLASEVDMLAREVIEKAGYGKYFVHSTGHGIGLDIHELPFISPKSKVVLEEGMVFSIEPGIYLPKEFGVRIEDLVVVEANGARILGE</sequence>
<accession>A0A2W6MX78</accession>
<dbReference type="PANTHER" id="PTHR46112:SF3">
    <property type="entry name" value="AMINOPEPTIDASE YPDF"/>
    <property type="match status" value="1"/>
</dbReference>
<evidence type="ECO:0000256" key="4">
    <source>
        <dbReference type="ARBA" id="ARBA00023049"/>
    </source>
</evidence>
<dbReference type="PRINTS" id="PR00599">
    <property type="entry name" value="MAPEPTIDASE"/>
</dbReference>
<dbReference type="InterPro" id="IPR001131">
    <property type="entry name" value="Peptidase_M24B_aminopep-P_CS"/>
</dbReference>
<dbReference type="CDD" id="cd01092">
    <property type="entry name" value="APP-like"/>
    <property type="match status" value="1"/>
</dbReference>
<keyword evidence="7" id="KW-1185">Reference proteome</keyword>
<keyword evidence="1" id="KW-0645">Protease</keyword>
<dbReference type="RefSeq" id="WP_111229290.1">
    <property type="nucleotide sequence ID" value="NZ_NBIU01000005.1"/>
</dbReference>
<dbReference type="Pfam" id="PF00557">
    <property type="entry name" value="Peptidase_M24"/>
    <property type="match status" value="1"/>
</dbReference>
<dbReference type="Proteomes" id="UP000249746">
    <property type="component" value="Unassembled WGS sequence"/>
</dbReference>
<evidence type="ECO:0000256" key="3">
    <source>
        <dbReference type="ARBA" id="ARBA00022801"/>
    </source>
</evidence>
<organism evidence="6 7">
    <name type="scientific">Helicobacter valdiviensis</name>
    <dbReference type="NCBI Taxonomy" id="1458358"/>
    <lineage>
        <taxon>Bacteria</taxon>
        <taxon>Pseudomonadati</taxon>
        <taxon>Campylobacterota</taxon>
        <taxon>Epsilonproteobacteria</taxon>
        <taxon>Campylobacterales</taxon>
        <taxon>Helicobacteraceae</taxon>
        <taxon>Helicobacter</taxon>
    </lineage>
</organism>
<dbReference type="InterPro" id="IPR036005">
    <property type="entry name" value="Creatinase/aminopeptidase-like"/>
</dbReference>
<keyword evidence="3" id="KW-0378">Hydrolase</keyword>
<dbReference type="InterPro" id="IPR000994">
    <property type="entry name" value="Pept_M24"/>
</dbReference>
<dbReference type="AlphaFoldDB" id="A0A2W6MX78"/>
<dbReference type="EMBL" id="NBIU01000005">
    <property type="protein sequence ID" value="PZT48569.1"/>
    <property type="molecule type" value="Genomic_DNA"/>
</dbReference>
<evidence type="ECO:0000256" key="1">
    <source>
        <dbReference type="ARBA" id="ARBA00022670"/>
    </source>
</evidence>
<evidence type="ECO:0000313" key="7">
    <source>
        <dbReference type="Proteomes" id="UP000249746"/>
    </source>
</evidence>
<dbReference type="GO" id="GO:0006508">
    <property type="term" value="P:proteolysis"/>
    <property type="evidence" value="ECO:0007669"/>
    <property type="project" value="UniProtKB-KW"/>
</dbReference>
<dbReference type="InterPro" id="IPR001714">
    <property type="entry name" value="Pept_M24_MAP"/>
</dbReference>
<feature type="domain" description="Peptidase M24" evidence="5">
    <location>
        <begin position="123"/>
        <end position="338"/>
    </location>
</feature>
<evidence type="ECO:0000259" key="5">
    <source>
        <dbReference type="Pfam" id="PF00557"/>
    </source>
</evidence>
<keyword evidence="6" id="KW-0031">Aminopeptidase</keyword>
<dbReference type="InterPro" id="IPR050659">
    <property type="entry name" value="Peptidase_M24B"/>
</dbReference>
<keyword evidence="2" id="KW-0479">Metal-binding</keyword>
<dbReference type="GO" id="GO:0004177">
    <property type="term" value="F:aminopeptidase activity"/>
    <property type="evidence" value="ECO:0007669"/>
    <property type="project" value="UniProtKB-KW"/>
</dbReference>